<dbReference type="AlphaFoldDB" id="A0A1I5X4K0"/>
<keyword evidence="1" id="KW-0808">Transferase</keyword>
<gene>
    <name evidence="1" type="ORF">SAMN05421853_103135</name>
</gene>
<evidence type="ECO:0000313" key="1">
    <source>
        <dbReference type="EMBL" id="SFQ26903.1"/>
    </source>
</evidence>
<dbReference type="RefSeq" id="WP_093009855.1">
    <property type="nucleotide sequence ID" value="NZ_FOXV01000003.1"/>
</dbReference>
<dbReference type="Pfam" id="PF13704">
    <property type="entry name" value="Glyco_tranf_2_4"/>
    <property type="match status" value="1"/>
</dbReference>
<reference evidence="2" key="1">
    <citation type="submission" date="2016-10" db="EMBL/GenBank/DDBJ databases">
        <authorList>
            <person name="Varghese N."/>
            <person name="Submissions S."/>
        </authorList>
    </citation>
    <scope>NUCLEOTIDE SEQUENCE [LARGE SCALE GENOMIC DNA]</scope>
    <source>
        <strain evidence="2">JCM 10271</strain>
    </source>
</reference>
<dbReference type="STRING" id="93684.SAMN05421853_103135"/>
<name>A0A1I5X4K0_9RHOB</name>
<accession>A0A1I5X4K0</accession>
<keyword evidence="2" id="KW-1185">Reference proteome</keyword>
<organism evidence="1 2">
    <name type="scientific">Roseivivax halotolerans</name>
    <dbReference type="NCBI Taxonomy" id="93684"/>
    <lineage>
        <taxon>Bacteria</taxon>
        <taxon>Pseudomonadati</taxon>
        <taxon>Pseudomonadota</taxon>
        <taxon>Alphaproteobacteria</taxon>
        <taxon>Rhodobacterales</taxon>
        <taxon>Roseobacteraceae</taxon>
        <taxon>Roseivivax</taxon>
    </lineage>
</organism>
<proteinExistence type="predicted"/>
<dbReference type="Proteomes" id="UP000243106">
    <property type="component" value="Unassembled WGS sequence"/>
</dbReference>
<dbReference type="GO" id="GO:0016740">
    <property type="term" value="F:transferase activity"/>
    <property type="evidence" value="ECO:0007669"/>
    <property type="project" value="UniProtKB-KW"/>
</dbReference>
<evidence type="ECO:0000313" key="2">
    <source>
        <dbReference type="Proteomes" id="UP000243106"/>
    </source>
</evidence>
<protein>
    <submittedName>
        <fullName evidence="1">Glycosyl transferase family 2</fullName>
    </submittedName>
</protein>
<dbReference type="EMBL" id="FOXV01000003">
    <property type="protein sequence ID" value="SFQ26903.1"/>
    <property type="molecule type" value="Genomic_DNA"/>
</dbReference>
<sequence length="340" mass="39007">MQLRLDDLWSEVRRVKGAPIPGVPKLFAIMRDEMALLPTFLQHYRTLGFEQFLIFDDGSIDGSSELLEAQPDVVLYRSESRYSTPLTIAYPDGELRKDRFGIWLKAALPHVEAPGEVVAYFDADEFLILPDNMKNVGQIIEDMSESSQSVICASVVEFFPETVSDLEKPMPGTPAGLFDAYPYFEPEALVRLKQGEQPDPFGISKTNRLFEIHEIGREKASLWRRLRGRGPKKRFNRSPRHKLPFIRRDAEIWQVGSHYASVAPAPDKLLTIAHFVFTAEFAAKIDRAREWRAHTESASKYDHYAELLDVMRERDGSFLSERSVRYEGPWQLRDAGLMVW</sequence>